<evidence type="ECO:0000256" key="7">
    <source>
        <dbReference type="SAM" id="Phobius"/>
    </source>
</evidence>
<sequence>MEGQGAGTEVVHGFFPSQRHMPTLIRGRQGGFMSQSREMLGSRLGFLLLSAGCAIGLGNVWRFPYITGAYGGAVFVGVYLLCLLAVLPVMIMEFAVGRASRSNMGRALKVLPPEGTRWHMFSKIPLWGSYLLSMFYTTVTGWMLAYCWHSLSGNLAGLDTTGVASFFGSTLASPFEQVLGMTIVVGVGCLVCAMGVQKGVERVVKVIMVGLLAILVLLVVRSLTLPGAGAGVSFYLAPDLEKMQSVGWYAVLNAAMTQAFFTLSVGIGNMTIFGSYQSKDRSLTGEALWIMSLDTFVAIMAGLIIFPACFAFSVAPNSGPGLIFITLPNIFNAMDGGILWGTLFFVFMSCAALSTVIGVFENIISYSVDVSGMSRRRACAVHFVCLWLASLPCALGFNLLADFQPLGPGTCVLDLEDFLLSNNLLPFGCLLFLLFCSWRRGWGWDNFVAEVNQGQGVRFPRFMKYYLRYGLPCIILLVFIMGYVDKFGK</sequence>
<evidence type="ECO:0000313" key="9">
    <source>
        <dbReference type="Proteomes" id="UP000003676"/>
    </source>
</evidence>
<dbReference type="GO" id="GO:0016020">
    <property type="term" value="C:membrane"/>
    <property type="evidence" value="ECO:0007669"/>
    <property type="project" value="UniProtKB-SubCell"/>
</dbReference>
<feature type="transmembrane region" description="Helical" evidence="7">
    <location>
        <begin position="465"/>
        <end position="484"/>
    </location>
</feature>
<comment type="subcellular location">
    <subcellularLocation>
        <location evidence="1">Membrane</location>
        <topology evidence="1">Multi-pass membrane protein</topology>
    </subcellularLocation>
</comment>
<dbReference type="PANTHER" id="PTHR42948">
    <property type="entry name" value="TRANSPORTER"/>
    <property type="match status" value="1"/>
</dbReference>
<dbReference type="NCBIfam" id="NF037979">
    <property type="entry name" value="Na_transp"/>
    <property type="match status" value="1"/>
</dbReference>
<dbReference type="Pfam" id="PF00209">
    <property type="entry name" value="SNF"/>
    <property type="match status" value="2"/>
</dbReference>
<dbReference type="PRINTS" id="PR00176">
    <property type="entry name" value="NANEUSMPORT"/>
</dbReference>
<proteinExistence type="inferred from homology"/>
<feature type="transmembrane region" description="Helical" evidence="7">
    <location>
        <begin position="288"/>
        <end position="314"/>
    </location>
</feature>
<dbReference type="PROSITE" id="PS50267">
    <property type="entry name" value="NA_NEUROTRAN_SYMP_3"/>
    <property type="match status" value="1"/>
</dbReference>
<dbReference type="InterPro" id="IPR037272">
    <property type="entry name" value="SNS_sf"/>
</dbReference>
<dbReference type="CDD" id="cd10336">
    <property type="entry name" value="SLC6sbd_Tyt1-Like"/>
    <property type="match status" value="1"/>
</dbReference>
<reference evidence="8 9" key="1">
    <citation type="submission" date="2008-10" db="EMBL/GenBank/DDBJ databases">
        <title>Draft genome sequence of Desulvovibrio piger (ATCC 29098).</title>
        <authorList>
            <person name="Sudarsanam P."/>
            <person name="Ley R."/>
            <person name="Guruge J."/>
            <person name="Turnbaugh P.J."/>
            <person name="Mahowald M."/>
            <person name="Liep D."/>
            <person name="Gordon J."/>
        </authorList>
    </citation>
    <scope>NUCLEOTIDE SEQUENCE [LARGE SCALE GENOMIC DNA]</scope>
    <source>
        <strain evidence="8 9">ATCC 29098</strain>
    </source>
</reference>
<dbReference type="AlphaFoldDB" id="B6WVP2"/>
<reference evidence="8 9" key="2">
    <citation type="submission" date="2008-10" db="EMBL/GenBank/DDBJ databases">
        <authorList>
            <person name="Fulton L."/>
            <person name="Clifton S."/>
            <person name="Fulton B."/>
            <person name="Xu J."/>
            <person name="Minx P."/>
            <person name="Pepin K.H."/>
            <person name="Johnson M."/>
            <person name="Bhonagiri V."/>
            <person name="Nash W.E."/>
            <person name="Mardis E.R."/>
            <person name="Wilson R.K."/>
        </authorList>
    </citation>
    <scope>NUCLEOTIDE SEQUENCE [LARGE SCALE GENOMIC DNA]</scope>
    <source>
        <strain evidence="8 9">ATCC 29098</strain>
    </source>
</reference>
<dbReference type="HOGENOM" id="CLU_006855_3_0_7"/>
<accession>B6WVP2</accession>
<dbReference type="GO" id="GO:0015293">
    <property type="term" value="F:symporter activity"/>
    <property type="evidence" value="ECO:0007669"/>
    <property type="project" value="UniProtKB-KW"/>
</dbReference>
<dbReference type="EMBL" id="ABXU01000065">
    <property type="protein sequence ID" value="EEB32948.1"/>
    <property type="molecule type" value="Genomic_DNA"/>
</dbReference>
<keyword evidence="5 7" id="KW-0472">Membrane</keyword>
<feature type="transmembrane region" description="Helical" evidence="7">
    <location>
        <begin position="126"/>
        <end position="145"/>
    </location>
</feature>
<dbReference type="SUPFAM" id="SSF161070">
    <property type="entry name" value="SNF-like"/>
    <property type="match status" value="1"/>
</dbReference>
<dbReference type="PROSITE" id="PS00610">
    <property type="entry name" value="NA_NEUROTRAN_SYMP_1"/>
    <property type="match status" value="1"/>
</dbReference>
<keyword evidence="2 6" id="KW-0813">Transport</keyword>
<feature type="transmembrane region" description="Helical" evidence="7">
    <location>
        <begin position="44"/>
        <end position="63"/>
    </location>
</feature>
<organism evidence="8 9">
    <name type="scientific">Desulfovibrio piger ATCC 29098</name>
    <dbReference type="NCBI Taxonomy" id="411464"/>
    <lineage>
        <taxon>Bacteria</taxon>
        <taxon>Pseudomonadati</taxon>
        <taxon>Thermodesulfobacteriota</taxon>
        <taxon>Desulfovibrionia</taxon>
        <taxon>Desulfovibrionales</taxon>
        <taxon>Desulfovibrionaceae</taxon>
        <taxon>Desulfovibrio</taxon>
    </lineage>
</organism>
<evidence type="ECO:0000256" key="6">
    <source>
        <dbReference type="RuleBase" id="RU003732"/>
    </source>
</evidence>
<gene>
    <name evidence="8" type="ORF">DESPIG_02160</name>
</gene>
<evidence type="ECO:0000256" key="1">
    <source>
        <dbReference type="ARBA" id="ARBA00004141"/>
    </source>
</evidence>
<comment type="caution">
    <text evidence="8">The sequence shown here is derived from an EMBL/GenBank/DDBJ whole genome shotgun (WGS) entry which is preliminary data.</text>
</comment>
<evidence type="ECO:0000256" key="5">
    <source>
        <dbReference type="ARBA" id="ARBA00023136"/>
    </source>
</evidence>
<feature type="transmembrane region" description="Helical" evidence="7">
    <location>
        <begin position="338"/>
        <end position="360"/>
    </location>
</feature>
<evidence type="ECO:0000256" key="2">
    <source>
        <dbReference type="ARBA" id="ARBA00022448"/>
    </source>
</evidence>
<feature type="transmembrane region" description="Helical" evidence="7">
    <location>
        <begin position="69"/>
        <end position="96"/>
    </location>
</feature>
<protein>
    <recommendedName>
        <fullName evidence="6">Transporter</fullName>
    </recommendedName>
</protein>
<keyword evidence="3 6" id="KW-0812">Transmembrane</keyword>
<dbReference type="InterPro" id="IPR047218">
    <property type="entry name" value="YocR/YhdH-like"/>
</dbReference>
<evidence type="ECO:0000256" key="4">
    <source>
        <dbReference type="ARBA" id="ARBA00022989"/>
    </source>
</evidence>
<feature type="transmembrane region" description="Helical" evidence="7">
    <location>
        <begin position="203"/>
        <end position="226"/>
    </location>
</feature>
<evidence type="ECO:0000256" key="3">
    <source>
        <dbReference type="ARBA" id="ARBA00022692"/>
    </source>
</evidence>
<feature type="transmembrane region" description="Helical" evidence="7">
    <location>
        <begin position="380"/>
        <end position="400"/>
    </location>
</feature>
<keyword evidence="6" id="KW-0769">Symport</keyword>
<dbReference type="Proteomes" id="UP000003676">
    <property type="component" value="Unassembled WGS sequence"/>
</dbReference>
<name>B6WVP2_9BACT</name>
<dbReference type="PANTHER" id="PTHR42948:SF1">
    <property type="entry name" value="TRANSPORTER"/>
    <property type="match status" value="1"/>
</dbReference>
<dbReference type="eggNOG" id="COG0733">
    <property type="taxonomic scope" value="Bacteria"/>
</dbReference>
<feature type="transmembrane region" description="Helical" evidence="7">
    <location>
        <begin position="420"/>
        <end position="438"/>
    </location>
</feature>
<dbReference type="InterPro" id="IPR000175">
    <property type="entry name" value="Na/ntran_symport"/>
</dbReference>
<evidence type="ECO:0000313" key="8">
    <source>
        <dbReference type="EMBL" id="EEB32948.1"/>
    </source>
</evidence>
<comment type="similarity">
    <text evidence="6">Belongs to the sodium:neurotransmitter symporter (SNF) (TC 2.A.22) family.</text>
</comment>
<feature type="transmembrane region" description="Helical" evidence="7">
    <location>
        <begin position="178"/>
        <end position="196"/>
    </location>
</feature>
<dbReference type="STRING" id="901.DESPIGER_2103"/>
<keyword evidence="4 7" id="KW-1133">Transmembrane helix</keyword>
<feature type="transmembrane region" description="Helical" evidence="7">
    <location>
        <begin position="246"/>
        <end position="267"/>
    </location>
</feature>